<dbReference type="InterPro" id="IPR016186">
    <property type="entry name" value="C-type_lectin-like/link_sf"/>
</dbReference>
<dbReference type="GO" id="GO:0005886">
    <property type="term" value="C:plasma membrane"/>
    <property type="evidence" value="ECO:0007669"/>
    <property type="project" value="UniProtKB-SubCell"/>
</dbReference>
<evidence type="ECO:0000256" key="11">
    <source>
        <dbReference type="SAM" id="SignalP"/>
    </source>
</evidence>
<evidence type="ECO:0000256" key="2">
    <source>
        <dbReference type="ARBA" id="ARBA00022475"/>
    </source>
</evidence>
<evidence type="ECO:0000256" key="5">
    <source>
        <dbReference type="ARBA" id="ARBA00022989"/>
    </source>
</evidence>
<dbReference type="PANTHER" id="PTHR47647:SF2">
    <property type="entry name" value="C-TYPE LECTIN DOMAIN FAMILY 12 MEMBER A"/>
    <property type="match status" value="1"/>
</dbReference>
<reference evidence="13" key="2">
    <citation type="submission" date="2025-09" db="UniProtKB">
        <authorList>
            <consortium name="Ensembl"/>
        </authorList>
    </citation>
    <scope>IDENTIFICATION</scope>
</reference>
<evidence type="ECO:0000259" key="12">
    <source>
        <dbReference type="PROSITE" id="PS50041"/>
    </source>
</evidence>
<accession>A0A8C3J424</accession>
<keyword evidence="2" id="KW-1003">Cell membrane</keyword>
<dbReference type="InterPro" id="IPR042916">
    <property type="entry name" value="CLEC12A/B"/>
</dbReference>
<dbReference type="InterPro" id="IPR001304">
    <property type="entry name" value="C-type_lectin-like"/>
</dbReference>
<feature type="signal peptide" evidence="11">
    <location>
        <begin position="1"/>
        <end position="29"/>
    </location>
</feature>
<dbReference type="PANTHER" id="PTHR47647">
    <property type="entry name" value="C-TYPE LECTIN DOMAIN FAMILY 12 MEMBER B"/>
    <property type="match status" value="1"/>
</dbReference>
<name>A0A8C3J424_9CHAR</name>
<evidence type="ECO:0000313" key="14">
    <source>
        <dbReference type="Proteomes" id="UP000694419"/>
    </source>
</evidence>
<evidence type="ECO:0000256" key="8">
    <source>
        <dbReference type="ARBA" id="ARBA00023170"/>
    </source>
</evidence>
<dbReference type="Ensembl" id="ENSCPGT00000002007.1">
    <property type="protein sequence ID" value="ENSCPGP00000001828.1"/>
    <property type="gene ID" value="ENSCPGG00000001372.1"/>
</dbReference>
<keyword evidence="11" id="KW-0732">Signal</keyword>
<sequence>MLDPFLASYKCQLFFYLFVLTPFSLPAMTEEITYANLKFGNSYEVDNITEPEDTKGKGPPPASSRPPWPVVLILVVLCLALLVALVTLTVLFFQIPKVYRTQLRDLNMTKNELHANFSNMLQAIGNQLCLEGDKNLKNNGQNCILCPANWKWEGDDTCYYHSEQKKSFKQSRQFCSSQNSTLLLIKEAAKLELVKSFHRKVYWLGLTFRGGQRDWYWADNTVLTEKQKSW</sequence>
<dbReference type="Gene3D" id="3.10.100.10">
    <property type="entry name" value="Mannose-Binding Protein A, subunit A"/>
    <property type="match status" value="1"/>
</dbReference>
<organism evidence="13 14">
    <name type="scientific">Calidris pygmaea</name>
    <name type="common">Spoon-billed sandpiper</name>
    <dbReference type="NCBI Taxonomy" id="425635"/>
    <lineage>
        <taxon>Eukaryota</taxon>
        <taxon>Metazoa</taxon>
        <taxon>Chordata</taxon>
        <taxon>Craniata</taxon>
        <taxon>Vertebrata</taxon>
        <taxon>Euteleostomi</taxon>
        <taxon>Archelosauria</taxon>
        <taxon>Archosauria</taxon>
        <taxon>Dinosauria</taxon>
        <taxon>Saurischia</taxon>
        <taxon>Theropoda</taxon>
        <taxon>Coelurosauria</taxon>
        <taxon>Aves</taxon>
        <taxon>Neognathae</taxon>
        <taxon>Neoaves</taxon>
        <taxon>Charadriiformes</taxon>
        <taxon>Scolopacidae</taxon>
        <taxon>Calidris</taxon>
    </lineage>
</organism>
<keyword evidence="14" id="KW-1185">Reference proteome</keyword>
<feature type="domain" description="C-type lectin" evidence="12">
    <location>
        <begin position="154"/>
        <end position="230"/>
    </location>
</feature>
<comment type="subcellular location">
    <subcellularLocation>
        <location evidence="1">Cell membrane</location>
        <topology evidence="1">Single-pass type II membrane protein</topology>
    </subcellularLocation>
</comment>
<evidence type="ECO:0000256" key="10">
    <source>
        <dbReference type="SAM" id="Phobius"/>
    </source>
</evidence>
<evidence type="ECO:0000256" key="9">
    <source>
        <dbReference type="ARBA" id="ARBA00023180"/>
    </source>
</evidence>
<keyword evidence="9" id="KW-0325">Glycoprotein</keyword>
<dbReference type="Proteomes" id="UP000694419">
    <property type="component" value="Unplaced"/>
</dbReference>
<feature type="transmembrane region" description="Helical" evidence="10">
    <location>
        <begin position="68"/>
        <end position="93"/>
    </location>
</feature>
<keyword evidence="8" id="KW-0675">Receptor</keyword>
<evidence type="ECO:0000256" key="4">
    <source>
        <dbReference type="ARBA" id="ARBA00022968"/>
    </source>
</evidence>
<evidence type="ECO:0000313" key="13">
    <source>
        <dbReference type="Ensembl" id="ENSCPGP00000001828.1"/>
    </source>
</evidence>
<evidence type="ECO:0000256" key="6">
    <source>
        <dbReference type="ARBA" id="ARBA00023136"/>
    </source>
</evidence>
<dbReference type="InterPro" id="IPR016187">
    <property type="entry name" value="CTDL_fold"/>
</dbReference>
<dbReference type="PROSITE" id="PS50041">
    <property type="entry name" value="C_TYPE_LECTIN_2"/>
    <property type="match status" value="1"/>
</dbReference>
<keyword evidence="4" id="KW-0735">Signal-anchor</keyword>
<evidence type="ECO:0000256" key="1">
    <source>
        <dbReference type="ARBA" id="ARBA00004401"/>
    </source>
</evidence>
<feature type="chain" id="PRO_5034390010" description="C-type lectin domain-containing protein" evidence="11">
    <location>
        <begin position="30"/>
        <end position="230"/>
    </location>
</feature>
<evidence type="ECO:0000256" key="3">
    <source>
        <dbReference type="ARBA" id="ARBA00022692"/>
    </source>
</evidence>
<reference evidence="13" key="1">
    <citation type="submission" date="2025-08" db="UniProtKB">
        <authorList>
            <consortium name="Ensembl"/>
        </authorList>
    </citation>
    <scope>IDENTIFICATION</scope>
</reference>
<dbReference type="AlphaFoldDB" id="A0A8C3J424"/>
<keyword evidence="7" id="KW-1015">Disulfide bond</keyword>
<proteinExistence type="predicted"/>
<evidence type="ECO:0000256" key="7">
    <source>
        <dbReference type="ARBA" id="ARBA00023157"/>
    </source>
</evidence>
<keyword evidence="5 10" id="KW-1133">Transmembrane helix</keyword>
<keyword evidence="3 10" id="KW-0812">Transmembrane</keyword>
<dbReference type="SUPFAM" id="SSF56436">
    <property type="entry name" value="C-type lectin-like"/>
    <property type="match status" value="1"/>
</dbReference>
<dbReference type="GO" id="GO:0030545">
    <property type="term" value="F:signaling receptor regulator activity"/>
    <property type="evidence" value="ECO:0007669"/>
    <property type="project" value="InterPro"/>
</dbReference>
<protein>
    <recommendedName>
        <fullName evidence="12">C-type lectin domain-containing protein</fullName>
    </recommendedName>
</protein>
<dbReference type="Pfam" id="PF00059">
    <property type="entry name" value="Lectin_C"/>
    <property type="match status" value="1"/>
</dbReference>
<keyword evidence="6 10" id="KW-0472">Membrane</keyword>